<evidence type="ECO:0000313" key="3">
    <source>
        <dbReference type="Proteomes" id="UP000669605"/>
    </source>
</evidence>
<dbReference type="InterPro" id="IPR050180">
    <property type="entry name" value="RNR_Ribonuclease"/>
</dbReference>
<accession>A0ABX1QLH6</accession>
<reference evidence="2 3" key="1">
    <citation type="journal article" date="2020" name="Curr. Microbiol.">
        <title>Tepidiphilus baoligensis sp. nov., a Novel Bacterium of the Family Hydrogenophilaceae Isolated from an Oil Reservoir.</title>
        <authorList>
            <person name="Zhang X."/>
            <person name="Wang G."/>
            <person name="Ma X."/>
            <person name="Yu J."/>
            <person name="You J."/>
            <person name="Xue Y."/>
            <person name="Ma Y."/>
        </authorList>
    </citation>
    <scope>NUCLEOTIDE SEQUENCE [LARGE SCALE GENOMIC DNA]</scope>
    <source>
        <strain evidence="2 3">B18-69</strain>
    </source>
</reference>
<evidence type="ECO:0000313" key="2">
    <source>
        <dbReference type="EMBL" id="NMH16793.1"/>
    </source>
</evidence>
<name>A0ABX1QLH6_9PROT</name>
<dbReference type="EMBL" id="JAAAUB010000008">
    <property type="protein sequence ID" value="NMH16793.1"/>
    <property type="molecule type" value="Genomic_DNA"/>
</dbReference>
<proteinExistence type="predicted"/>
<feature type="domain" description="RNB" evidence="1">
    <location>
        <begin position="235"/>
        <end position="516"/>
    </location>
</feature>
<dbReference type="InterPro" id="IPR012340">
    <property type="entry name" value="NA-bd_OB-fold"/>
</dbReference>
<dbReference type="PANTHER" id="PTHR23355">
    <property type="entry name" value="RIBONUCLEASE"/>
    <property type="match status" value="1"/>
</dbReference>
<dbReference type="InterPro" id="IPR001900">
    <property type="entry name" value="RNase_II/R"/>
</dbReference>
<sequence length="639" mass="71270">MFVLFEDAGAFKAGTVVSEQETTLHVELPSGRRLKVKRNAVLLRFDEPQPQVLLDEAQARAEALDVDFLWEVCGEDEFSFLDFAREYHGAEPSAVDAAALLLRLHAAPIYFHRKGKGRFQKAPPEILQAALTGLEKKRKRQEAIERMRDELLAGQLPEEIAAALPQILYRPDRNRPETQALEAASVALRCSTAQLLLSVGAIASTHDYHFGRFVFEAFPDGLDFPEHAVPALPQDLPTADVEAFSIDDLSTTEIDDAFSVSPRPGGGWRIGVHIAAPALGISPGDTIDAIARNRMSTVYMPGRKITMLPPAVVERFTLAEGHTPPALSLYLDVDASLAIQGMETRLERVPIAANLRLHALEPFFNEETLQDALPEDLPWRTELKLLWELATVLEAGRGKASVAQNQMDYIFHVDWAVTTEDGPGWVTITPRPRGAPIDKLVSEFAILTNQTWGRRLAEHDLPGIYRVQPAGGKVRMALAAESHEGLGVDCYAWSSSPLRRYVDLVNQMQLIATVRGTPAPFPERSPELLSIVRQFEAAYLSYQEFQRHMERYWCLRWLRQHRIARLGAAVLRDDLVRCERLPLVVKVPSLPPLDPGCRVELEVESTELIDLELKLRFRRLIGPGEATEAAPDEPTTTVQ</sequence>
<dbReference type="Proteomes" id="UP000669605">
    <property type="component" value="Unassembled WGS sequence"/>
</dbReference>
<dbReference type="SUPFAM" id="SSF50249">
    <property type="entry name" value="Nucleic acid-binding proteins"/>
    <property type="match status" value="1"/>
</dbReference>
<dbReference type="PANTHER" id="PTHR23355:SF9">
    <property type="entry name" value="DIS3-LIKE EXONUCLEASE 2"/>
    <property type="match status" value="1"/>
</dbReference>
<keyword evidence="3" id="KW-1185">Reference proteome</keyword>
<dbReference type="Pfam" id="PF00773">
    <property type="entry name" value="RNB"/>
    <property type="match status" value="1"/>
</dbReference>
<evidence type="ECO:0000259" key="1">
    <source>
        <dbReference type="SMART" id="SM00955"/>
    </source>
</evidence>
<gene>
    <name evidence="2" type="ORF">GV368_06700</name>
</gene>
<dbReference type="RefSeq" id="WP_169115975.1">
    <property type="nucleotide sequence ID" value="NZ_JAAAUB010000008.1"/>
</dbReference>
<protein>
    <submittedName>
        <fullName evidence="2">RNB domain-containing ribonuclease</fullName>
    </submittedName>
</protein>
<organism evidence="2 3">
    <name type="scientific">Tepidiphilus baoligensis</name>
    <dbReference type="NCBI Taxonomy" id="2698687"/>
    <lineage>
        <taxon>Bacteria</taxon>
        <taxon>Pseudomonadati</taxon>
        <taxon>Pseudomonadota</taxon>
        <taxon>Hydrogenophilia</taxon>
        <taxon>Hydrogenophilales</taxon>
        <taxon>Hydrogenophilaceae</taxon>
        <taxon>Tepidiphilus</taxon>
    </lineage>
</organism>
<dbReference type="SMART" id="SM00955">
    <property type="entry name" value="RNB"/>
    <property type="match status" value="1"/>
</dbReference>
<comment type="caution">
    <text evidence="2">The sequence shown here is derived from an EMBL/GenBank/DDBJ whole genome shotgun (WGS) entry which is preliminary data.</text>
</comment>